<comment type="caution">
    <text evidence="12">The sequence shown here is derived from an EMBL/GenBank/DDBJ whole genome shotgun (WGS) entry which is preliminary data.</text>
</comment>
<evidence type="ECO:0000313" key="12">
    <source>
        <dbReference type="EMBL" id="MCP9291893.1"/>
    </source>
</evidence>
<name>A0A9X2L3Y7_9BACT</name>
<dbReference type="Proteomes" id="UP001139125">
    <property type="component" value="Unassembled WGS sequence"/>
</dbReference>
<gene>
    <name evidence="12" type="primary">fliJ</name>
    <name evidence="12" type="ORF">NM125_09935</name>
</gene>
<dbReference type="GO" id="GO:0005886">
    <property type="term" value="C:plasma membrane"/>
    <property type="evidence" value="ECO:0007669"/>
    <property type="project" value="UniProtKB-SubCell"/>
</dbReference>
<keyword evidence="10" id="KW-1006">Bacterial flagellum protein export</keyword>
<evidence type="ECO:0000256" key="8">
    <source>
        <dbReference type="ARBA" id="ARBA00022927"/>
    </source>
</evidence>
<keyword evidence="7" id="KW-1005">Bacterial flagellum biogenesis</keyword>
<dbReference type="AlphaFoldDB" id="A0A9X2L3Y7"/>
<keyword evidence="9" id="KW-0472">Membrane</keyword>
<keyword evidence="12" id="KW-0282">Flagellum</keyword>
<evidence type="ECO:0000256" key="10">
    <source>
        <dbReference type="ARBA" id="ARBA00023225"/>
    </source>
</evidence>
<dbReference type="NCBIfam" id="TIGR02473">
    <property type="entry name" value="flagell_FliJ"/>
    <property type="match status" value="1"/>
</dbReference>
<keyword evidence="4" id="KW-0813">Transport</keyword>
<dbReference type="GO" id="GO:0015031">
    <property type="term" value="P:protein transport"/>
    <property type="evidence" value="ECO:0007669"/>
    <property type="project" value="UniProtKB-KW"/>
</dbReference>
<organism evidence="12 13">
    <name type="scientific">Gracilimonas sediminicola</name>
    <dbReference type="NCBI Taxonomy" id="2952158"/>
    <lineage>
        <taxon>Bacteria</taxon>
        <taxon>Pseudomonadati</taxon>
        <taxon>Balneolota</taxon>
        <taxon>Balneolia</taxon>
        <taxon>Balneolales</taxon>
        <taxon>Balneolaceae</taxon>
        <taxon>Gracilimonas</taxon>
    </lineage>
</organism>
<dbReference type="Gene3D" id="1.10.287.1700">
    <property type="match status" value="1"/>
</dbReference>
<evidence type="ECO:0000256" key="2">
    <source>
        <dbReference type="ARBA" id="ARBA00010004"/>
    </source>
</evidence>
<accession>A0A9X2L3Y7</accession>
<evidence type="ECO:0000256" key="4">
    <source>
        <dbReference type="ARBA" id="ARBA00022448"/>
    </source>
</evidence>
<evidence type="ECO:0000313" key="13">
    <source>
        <dbReference type="Proteomes" id="UP001139125"/>
    </source>
</evidence>
<sequence>MKFKFSLAPVLKVRKHQEKLQKQKLAEQVSKKQKISDVRDDVQGKLKTFLQNAEDNSVENIHMIRRRSAHLQQVHQKMDKLSRDLDKAEVEVSKEREKLAAAHKNLHILEKVKEFEKGLFSERVAKDEQKFMDEIATQSFSR</sequence>
<dbReference type="RefSeq" id="WP_255134767.1">
    <property type="nucleotide sequence ID" value="NZ_JANDBC010000002.1"/>
</dbReference>
<keyword evidence="11" id="KW-0175">Coiled coil</keyword>
<evidence type="ECO:0000256" key="7">
    <source>
        <dbReference type="ARBA" id="ARBA00022795"/>
    </source>
</evidence>
<proteinExistence type="inferred from homology"/>
<evidence type="ECO:0000256" key="11">
    <source>
        <dbReference type="SAM" id="Coils"/>
    </source>
</evidence>
<keyword evidence="12" id="KW-0966">Cell projection</keyword>
<protein>
    <recommendedName>
        <fullName evidence="3">Flagellar FliJ protein</fullName>
    </recommendedName>
</protein>
<dbReference type="GO" id="GO:0044781">
    <property type="term" value="P:bacterial-type flagellum organization"/>
    <property type="evidence" value="ECO:0007669"/>
    <property type="project" value="UniProtKB-KW"/>
</dbReference>
<dbReference type="GO" id="GO:0071973">
    <property type="term" value="P:bacterial-type flagellum-dependent cell motility"/>
    <property type="evidence" value="ECO:0007669"/>
    <property type="project" value="InterPro"/>
</dbReference>
<comment type="similarity">
    <text evidence="2">Belongs to the FliJ family.</text>
</comment>
<dbReference type="EMBL" id="JANDBC010000002">
    <property type="protein sequence ID" value="MCP9291893.1"/>
    <property type="molecule type" value="Genomic_DNA"/>
</dbReference>
<evidence type="ECO:0000256" key="5">
    <source>
        <dbReference type="ARBA" id="ARBA00022475"/>
    </source>
</evidence>
<dbReference type="GO" id="GO:0009288">
    <property type="term" value="C:bacterial-type flagellum"/>
    <property type="evidence" value="ECO:0007669"/>
    <property type="project" value="InterPro"/>
</dbReference>
<keyword evidence="5" id="KW-1003">Cell membrane</keyword>
<evidence type="ECO:0000256" key="1">
    <source>
        <dbReference type="ARBA" id="ARBA00004413"/>
    </source>
</evidence>
<dbReference type="GO" id="GO:0006935">
    <property type="term" value="P:chemotaxis"/>
    <property type="evidence" value="ECO:0007669"/>
    <property type="project" value="UniProtKB-KW"/>
</dbReference>
<comment type="subcellular location">
    <subcellularLocation>
        <location evidence="1">Cell membrane</location>
        <topology evidence="1">Peripheral membrane protein</topology>
        <orientation evidence="1">Cytoplasmic side</orientation>
    </subcellularLocation>
</comment>
<dbReference type="InterPro" id="IPR053716">
    <property type="entry name" value="Flag_assembly_chemotaxis_eff"/>
</dbReference>
<evidence type="ECO:0000256" key="9">
    <source>
        <dbReference type="ARBA" id="ARBA00023136"/>
    </source>
</evidence>
<keyword evidence="12" id="KW-0969">Cilium</keyword>
<dbReference type="Pfam" id="PF02050">
    <property type="entry name" value="FliJ"/>
    <property type="match status" value="1"/>
</dbReference>
<keyword evidence="8" id="KW-0653">Protein transport</keyword>
<keyword evidence="13" id="KW-1185">Reference proteome</keyword>
<feature type="coiled-coil region" evidence="11">
    <location>
        <begin position="71"/>
        <end position="105"/>
    </location>
</feature>
<dbReference type="InterPro" id="IPR012823">
    <property type="entry name" value="Flagell_FliJ"/>
</dbReference>
<keyword evidence="6" id="KW-0145">Chemotaxis</keyword>
<evidence type="ECO:0000256" key="3">
    <source>
        <dbReference type="ARBA" id="ARBA00020392"/>
    </source>
</evidence>
<reference evidence="12" key="1">
    <citation type="submission" date="2022-06" db="EMBL/GenBank/DDBJ databases">
        <title>Gracilimonas sp. CAU 1638 isolated from sea sediment.</title>
        <authorList>
            <person name="Kim W."/>
        </authorList>
    </citation>
    <scope>NUCLEOTIDE SEQUENCE</scope>
    <source>
        <strain evidence="12">CAU 1638</strain>
    </source>
</reference>
<evidence type="ECO:0000256" key="6">
    <source>
        <dbReference type="ARBA" id="ARBA00022500"/>
    </source>
</evidence>